<dbReference type="EMBL" id="CH954177">
    <property type="protein sequence ID" value="EDV58314.2"/>
    <property type="molecule type" value="Genomic_DNA"/>
</dbReference>
<dbReference type="SUPFAM" id="SSF53649">
    <property type="entry name" value="Alkaline phosphatase-like"/>
    <property type="match status" value="1"/>
</dbReference>
<dbReference type="OrthoDB" id="7848711at2759"/>
<dbReference type="Gene3D" id="3.40.720.10">
    <property type="entry name" value="Alkaline Phosphatase, subunit A"/>
    <property type="match status" value="1"/>
</dbReference>
<dbReference type="HOGENOM" id="CLU_1908827_0_0_1"/>
<dbReference type="PANTHER" id="PTHR10974">
    <property type="entry name" value="FI08016P-RELATED"/>
    <property type="match status" value="1"/>
</dbReference>
<gene>
    <name evidence="2" type="primary">Dere\GG16679</name>
    <name evidence="2" type="synonym">dere_GLEANR_16824</name>
    <name evidence="2" type="synonym">GG16679</name>
    <name evidence="2" type="ORF">Dere_GG16679</name>
</gene>
<dbReference type="GO" id="GO:0005615">
    <property type="term" value="C:extracellular space"/>
    <property type="evidence" value="ECO:0007669"/>
    <property type="project" value="TreeGrafter"/>
</dbReference>
<feature type="signal peptide" evidence="1">
    <location>
        <begin position="1"/>
        <end position="20"/>
    </location>
</feature>
<evidence type="ECO:0000313" key="3">
    <source>
        <dbReference type="Proteomes" id="UP000008711"/>
    </source>
</evidence>
<dbReference type="InterPro" id="IPR004245">
    <property type="entry name" value="DUF229"/>
</dbReference>
<evidence type="ECO:0000256" key="1">
    <source>
        <dbReference type="SAM" id="SignalP"/>
    </source>
</evidence>
<feature type="chain" id="PRO_5006455157" evidence="1">
    <location>
        <begin position="21"/>
        <end position="677"/>
    </location>
</feature>
<keyword evidence="3" id="KW-1185">Reference proteome</keyword>
<dbReference type="PANTHER" id="PTHR10974:SF9">
    <property type="entry name" value="DUF229 DOMAIN CONTAINING PROTEIN-RELATED"/>
    <property type="match status" value="1"/>
</dbReference>
<reference evidence="2 3" key="2">
    <citation type="journal article" date="2008" name="Bioinformatics">
        <title>Assembly reconciliation.</title>
        <authorList>
            <person name="Zimin A.V."/>
            <person name="Smith D.R."/>
            <person name="Sutton G."/>
            <person name="Yorke J.A."/>
        </authorList>
    </citation>
    <scope>NUCLEOTIDE SEQUENCE [LARGE SCALE GENOMIC DNA]</scope>
    <source>
        <strain evidence="2 3">TSC#14021-0224.01</strain>
    </source>
</reference>
<evidence type="ECO:0000313" key="2">
    <source>
        <dbReference type="EMBL" id="EDV58314.2"/>
    </source>
</evidence>
<dbReference type="InterPro" id="IPR017850">
    <property type="entry name" value="Alkaline_phosphatase_core_sf"/>
</dbReference>
<protein>
    <submittedName>
        <fullName evidence="2">Uncharacterized protein</fullName>
    </submittedName>
</protein>
<name>B3N7V3_DROER</name>
<reference evidence="2 3" key="1">
    <citation type="journal article" date="2007" name="Nature">
        <title>Evolution of genes and genomes on the Drosophila phylogeny.</title>
        <authorList>
            <consortium name="Drosophila 12 Genomes Consortium"/>
            <person name="Clark A.G."/>
            <person name="Eisen M.B."/>
            <person name="Smith D.R."/>
            <person name="Bergman C.M."/>
            <person name="Oliver B."/>
            <person name="Markow T.A."/>
            <person name="Kaufman T.C."/>
            <person name="Kellis M."/>
            <person name="Gelbart W."/>
            <person name="Iyer V.N."/>
            <person name="Pollard D.A."/>
            <person name="Sackton T.B."/>
            <person name="Larracuente A.M."/>
            <person name="Singh N.D."/>
            <person name="Abad J.P."/>
            <person name="Abt D.N."/>
            <person name="Adryan B."/>
            <person name="Aguade M."/>
            <person name="Akashi H."/>
            <person name="Anderson W.W."/>
            <person name="Aquadro C.F."/>
            <person name="Ardell D.H."/>
            <person name="Arguello R."/>
            <person name="Artieri C.G."/>
            <person name="Barbash D.A."/>
            <person name="Barker D."/>
            <person name="Barsanti P."/>
            <person name="Batterham P."/>
            <person name="Batzoglou S."/>
            <person name="Begun D."/>
            <person name="Bhutkar A."/>
            <person name="Blanco E."/>
            <person name="Bosak S.A."/>
            <person name="Bradley R.K."/>
            <person name="Brand A.D."/>
            <person name="Brent M.R."/>
            <person name="Brooks A.N."/>
            <person name="Brown R.H."/>
            <person name="Butlin R.K."/>
            <person name="Caggese C."/>
            <person name="Calvi B.R."/>
            <person name="Bernardo de Carvalho A."/>
            <person name="Caspi A."/>
            <person name="Castrezana S."/>
            <person name="Celniker S.E."/>
            <person name="Chang J.L."/>
            <person name="Chapple C."/>
            <person name="Chatterji S."/>
            <person name="Chinwalla A."/>
            <person name="Civetta A."/>
            <person name="Clifton S.W."/>
            <person name="Comeron J.M."/>
            <person name="Costello J.C."/>
            <person name="Coyne J.A."/>
            <person name="Daub J."/>
            <person name="David R.G."/>
            <person name="Delcher A.L."/>
            <person name="Delehaunty K."/>
            <person name="Do C.B."/>
            <person name="Ebling H."/>
            <person name="Edwards K."/>
            <person name="Eickbush T."/>
            <person name="Evans J.D."/>
            <person name="Filipski A."/>
            <person name="Findeiss S."/>
            <person name="Freyhult E."/>
            <person name="Fulton L."/>
            <person name="Fulton R."/>
            <person name="Garcia A.C."/>
            <person name="Gardiner A."/>
            <person name="Garfield D.A."/>
            <person name="Garvin B.E."/>
            <person name="Gibson G."/>
            <person name="Gilbert D."/>
            <person name="Gnerre S."/>
            <person name="Godfrey J."/>
            <person name="Good R."/>
            <person name="Gotea V."/>
            <person name="Gravely B."/>
            <person name="Greenberg A.J."/>
            <person name="Griffiths-Jones S."/>
            <person name="Gross S."/>
            <person name="Guigo R."/>
            <person name="Gustafson E.A."/>
            <person name="Haerty W."/>
            <person name="Hahn M.W."/>
            <person name="Halligan D.L."/>
            <person name="Halpern A.L."/>
            <person name="Halter G.M."/>
            <person name="Han M.V."/>
            <person name="Heger A."/>
            <person name="Hillier L."/>
            <person name="Hinrichs A.S."/>
            <person name="Holmes I."/>
            <person name="Hoskins R.A."/>
            <person name="Hubisz M.J."/>
            <person name="Hultmark D."/>
            <person name="Huntley M.A."/>
            <person name="Jaffe D.B."/>
            <person name="Jagadeeshan S."/>
            <person name="Jeck W.R."/>
            <person name="Johnson J."/>
            <person name="Jones C.D."/>
            <person name="Jordan W.C."/>
            <person name="Karpen G.H."/>
            <person name="Kataoka E."/>
            <person name="Keightley P.D."/>
            <person name="Kheradpour P."/>
            <person name="Kirkness E.F."/>
            <person name="Koerich L.B."/>
            <person name="Kristiansen K."/>
            <person name="Kudrna D."/>
            <person name="Kulathinal R.J."/>
            <person name="Kumar S."/>
            <person name="Kwok R."/>
            <person name="Lander E."/>
            <person name="Langley C.H."/>
            <person name="Lapoint R."/>
            <person name="Lazzaro B.P."/>
            <person name="Lee S.J."/>
            <person name="Levesque L."/>
            <person name="Li R."/>
            <person name="Lin C.F."/>
            <person name="Lin M.F."/>
            <person name="Lindblad-Toh K."/>
            <person name="Llopart A."/>
            <person name="Long M."/>
            <person name="Low L."/>
            <person name="Lozovsky E."/>
            <person name="Lu J."/>
            <person name="Luo M."/>
            <person name="Machado C.A."/>
            <person name="Makalowski W."/>
            <person name="Marzo M."/>
            <person name="Matsuda M."/>
            <person name="Matzkin L."/>
            <person name="McAllister B."/>
            <person name="McBride C.S."/>
            <person name="McKernan B."/>
            <person name="McKernan K."/>
            <person name="Mendez-Lago M."/>
            <person name="Minx P."/>
            <person name="Mollenhauer M.U."/>
            <person name="Montooth K."/>
            <person name="Mount S.M."/>
            <person name="Mu X."/>
            <person name="Myers E."/>
            <person name="Negre B."/>
            <person name="Newfeld S."/>
            <person name="Nielsen R."/>
            <person name="Noor M.A."/>
            <person name="O'Grady P."/>
            <person name="Pachter L."/>
            <person name="Papaceit M."/>
            <person name="Parisi M.J."/>
            <person name="Parisi M."/>
            <person name="Parts L."/>
            <person name="Pedersen J.S."/>
            <person name="Pesole G."/>
            <person name="Phillippy A.M."/>
            <person name="Ponting C.P."/>
            <person name="Pop M."/>
            <person name="Porcelli D."/>
            <person name="Powell J.R."/>
            <person name="Prohaska S."/>
            <person name="Pruitt K."/>
            <person name="Puig M."/>
            <person name="Quesneville H."/>
            <person name="Ram K.R."/>
            <person name="Rand D."/>
            <person name="Rasmussen M.D."/>
            <person name="Reed L.K."/>
            <person name="Reenan R."/>
            <person name="Reily A."/>
            <person name="Remington K.A."/>
            <person name="Rieger T.T."/>
            <person name="Ritchie M.G."/>
            <person name="Robin C."/>
            <person name="Rogers Y.H."/>
            <person name="Rohde C."/>
            <person name="Rozas J."/>
            <person name="Rubenfield M.J."/>
            <person name="Ruiz A."/>
            <person name="Russo S."/>
            <person name="Salzberg S.L."/>
            <person name="Sanchez-Gracia A."/>
            <person name="Saranga D.J."/>
            <person name="Sato H."/>
            <person name="Schaeffer S.W."/>
            <person name="Schatz M.C."/>
            <person name="Schlenke T."/>
            <person name="Schwartz R."/>
            <person name="Segarra C."/>
            <person name="Singh R.S."/>
            <person name="Sirot L."/>
            <person name="Sirota M."/>
            <person name="Sisneros N.B."/>
            <person name="Smith C.D."/>
            <person name="Smith T.F."/>
            <person name="Spieth J."/>
            <person name="Stage D.E."/>
            <person name="Stark A."/>
            <person name="Stephan W."/>
            <person name="Strausberg R.L."/>
            <person name="Strempel S."/>
            <person name="Sturgill D."/>
            <person name="Sutton G."/>
            <person name="Sutton G.G."/>
            <person name="Tao W."/>
            <person name="Teichmann S."/>
            <person name="Tobari Y.N."/>
            <person name="Tomimura Y."/>
            <person name="Tsolas J.M."/>
            <person name="Valente V.L."/>
            <person name="Venter E."/>
            <person name="Venter J.C."/>
            <person name="Vicario S."/>
            <person name="Vieira F.G."/>
            <person name="Vilella A.J."/>
            <person name="Villasante A."/>
            <person name="Walenz B."/>
            <person name="Wang J."/>
            <person name="Wasserman M."/>
            <person name="Watts T."/>
            <person name="Wilson D."/>
            <person name="Wilson R.K."/>
            <person name="Wing R.A."/>
            <person name="Wolfner M.F."/>
            <person name="Wong A."/>
            <person name="Wong G.K."/>
            <person name="Wu C.I."/>
            <person name="Wu G."/>
            <person name="Yamamoto D."/>
            <person name="Yang H.P."/>
            <person name="Yang S.P."/>
            <person name="Yorke J.A."/>
            <person name="Yoshida K."/>
            <person name="Zdobnov E."/>
            <person name="Zhang P."/>
            <person name="Zhang Y."/>
            <person name="Zimin A.V."/>
            <person name="Baldwin J."/>
            <person name="Abdouelleil A."/>
            <person name="Abdulkadir J."/>
            <person name="Abebe A."/>
            <person name="Abera B."/>
            <person name="Abreu J."/>
            <person name="Acer S.C."/>
            <person name="Aftuck L."/>
            <person name="Alexander A."/>
            <person name="An P."/>
            <person name="Anderson E."/>
            <person name="Anderson S."/>
            <person name="Arachi H."/>
            <person name="Azer M."/>
            <person name="Bachantsang P."/>
            <person name="Barry A."/>
            <person name="Bayul T."/>
            <person name="Berlin A."/>
            <person name="Bessette D."/>
            <person name="Bloom T."/>
            <person name="Blye J."/>
            <person name="Boguslavskiy L."/>
            <person name="Bonnet C."/>
            <person name="Boukhgalter B."/>
            <person name="Bourzgui I."/>
            <person name="Brown A."/>
            <person name="Cahill P."/>
            <person name="Channer S."/>
            <person name="Cheshatsang Y."/>
            <person name="Chuda L."/>
            <person name="Citroen M."/>
            <person name="Collymore A."/>
            <person name="Cooke P."/>
            <person name="Costello M."/>
            <person name="D'Aco K."/>
            <person name="Daza R."/>
            <person name="De Haan G."/>
            <person name="DeGray S."/>
            <person name="DeMaso C."/>
            <person name="Dhargay N."/>
            <person name="Dooley K."/>
            <person name="Dooley E."/>
            <person name="Doricent M."/>
            <person name="Dorje P."/>
            <person name="Dorjee K."/>
            <person name="Dupes A."/>
            <person name="Elong R."/>
            <person name="Falk J."/>
            <person name="Farina A."/>
            <person name="Faro S."/>
            <person name="Ferguson D."/>
            <person name="Fisher S."/>
            <person name="Foley C.D."/>
            <person name="Franke A."/>
            <person name="Friedrich D."/>
            <person name="Gadbois L."/>
            <person name="Gearin G."/>
            <person name="Gearin C.R."/>
            <person name="Giannoukos G."/>
            <person name="Goode T."/>
            <person name="Graham J."/>
            <person name="Grandbois E."/>
            <person name="Grewal S."/>
            <person name="Gyaltsen K."/>
            <person name="Hafez N."/>
            <person name="Hagos B."/>
            <person name="Hall J."/>
            <person name="Henson C."/>
            <person name="Hollinger A."/>
            <person name="Honan T."/>
            <person name="Huard M.D."/>
            <person name="Hughes L."/>
            <person name="Hurhula B."/>
            <person name="Husby M.E."/>
            <person name="Kamat A."/>
            <person name="Kanga B."/>
            <person name="Kashin S."/>
            <person name="Khazanovich D."/>
            <person name="Kisner P."/>
            <person name="Lance K."/>
            <person name="Lara M."/>
            <person name="Lee W."/>
            <person name="Lennon N."/>
            <person name="Letendre F."/>
            <person name="LeVine R."/>
            <person name="Lipovsky A."/>
            <person name="Liu X."/>
            <person name="Liu J."/>
            <person name="Liu S."/>
            <person name="Lokyitsang T."/>
            <person name="Lokyitsang Y."/>
            <person name="Lubonja R."/>
            <person name="Lui A."/>
            <person name="MacDonald P."/>
            <person name="Magnisalis V."/>
            <person name="Maru K."/>
            <person name="Matthews C."/>
            <person name="McCusker W."/>
            <person name="McDonough S."/>
            <person name="Mehta T."/>
            <person name="Meldrim J."/>
            <person name="Meneus L."/>
            <person name="Mihai O."/>
            <person name="Mihalev A."/>
            <person name="Mihova T."/>
            <person name="Mittelman R."/>
            <person name="Mlenga V."/>
            <person name="Montmayeur A."/>
            <person name="Mulrain L."/>
            <person name="Navidi A."/>
            <person name="Naylor J."/>
            <person name="Negash T."/>
            <person name="Nguyen T."/>
            <person name="Nguyen N."/>
            <person name="Nicol R."/>
            <person name="Norbu C."/>
            <person name="Norbu N."/>
            <person name="Novod N."/>
            <person name="O'Neill B."/>
            <person name="Osman S."/>
            <person name="Markiewicz E."/>
            <person name="Oyono O.L."/>
            <person name="Patti C."/>
            <person name="Phunkhang P."/>
            <person name="Pierre F."/>
            <person name="Priest M."/>
            <person name="Raghuraman S."/>
            <person name="Rege F."/>
            <person name="Reyes R."/>
            <person name="Rise C."/>
            <person name="Rogov P."/>
            <person name="Ross K."/>
            <person name="Ryan E."/>
            <person name="Settipalli S."/>
            <person name="Shea T."/>
            <person name="Sherpa N."/>
            <person name="Shi L."/>
            <person name="Shih D."/>
            <person name="Sparrow T."/>
            <person name="Spaulding J."/>
            <person name="Stalker J."/>
            <person name="Stange-Thomann N."/>
            <person name="Stavropoulos S."/>
            <person name="Stone C."/>
            <person name="Strader C."/>
            <person name="Tesfaye S."/>
            <person name="Thomson T."/>
            <person name="Thoulutsang Y."/>
            <person name="Thoulutsang D."/>
            <person name="Topham K."/>
            <person name="Topping I."/>
            <person name="Tsamla T."/>
            <person name="Vassiliev H."/>
            <person name="Vo A."/>
            <person name="Wangchuk T."/>
            <person name="Wangdi T."/>
            <person name="Weiand M."/>
            <person name="Wilkinson J."/>
            <person name="Wilson A."/>
            <person name="Yadav S."/>
            <person name="Young G."/>
            <person name="Yu Q."/>
            <person name="Zembek L."/>
            <person name="Zhong D."/>
            <person name="Zimmer A."/>
            <person name="Zwirko Z."/>
            <person name="Jaffe D.B."/>
            <person name="Alvarez P."/>
            <person name="Brockman W."/>
            <person name="Butler J."/>
            <person name="Chin C."/>
            <person name="Gnerre S."/>
            <person name="Grabherr M."/>
            <person name="Kleber M."/>
            <person name="Mauceli E."/>
            <person name="MacCallum I."/>
        </authorList>
    </citation>
    <scope>NUCLEOTIDE SEQUENCE [LARGE SCALE GENOMIC DNA]</scope>
    <source>
        <strain evidence="2 3">TSC#14021-0224.01</strain>
    </source>
</reference>
<organism evidence="2 3">
    <name type="scientific">Drosophila erecta</name>
    <name type="common">Fruit fly</name>
    <dbReference type="NCBI Taxonomy" id="7220"/>
    <lineage>
        <taxon>Eukaryota</taxon>
        <taxon>Metazoa</taxon>
        <taxon>Ecdysozoa</taxon>
        <taxon>Arthropoda</taxon>
        <taxon>Hexapoda</taxon>
        <taxon>Insecta</taxon>
        <taxon>Pterygota</taxon>
        <taxon>Neoptera</taxon>
        <taxon>Endopterygota</taxon>
        <taxon>Diptera</taxon>
        <taxon>Brachycera</taxon>
        <taxon>Muscomorpha</taxon>
        <taxon>Ephydroidea</taxon>
        <taxon>Drosophilidae</taxon>
        <taxon>Drosophila</taxon>
        <taxon>Sophophora</taxon>
    </lineage>
</organism>
<dbReference type="AlphaFoldDB" id="B3N7V3"/>
<dbReference type="Pfam" id="PF02995">
    <property type="entry name" value="DUF229"/>
    <property type="match status" value="1"/>
</dbReference>
<dbReference type="eggNOG" id="ENOG502QRYZ">
    <property type="taxonomic scope" value="Eukaryota"/>
</dbReference>
<accession>B3N7V3</accession>
<keyword evidence="1" id="KW-0732">Signal</keyword>
<dbReference type="FunFam" id="3.40.720.10:FF:000017">
    <property type="entry name" value="Predicted protein"/>
    <property type="match status" value="1"/>
</dbReference>
<dbReference type="GO" id="GO:0007618">
    <property type="term" value="P:mating"/>
    <property type="evidence" value="ECO:0007669"/>
    <property type="project" value="EnsemblMetazoa"/>
</dbReference>
<dbReference type="CDD" id="cd16021">
    <property type="entry name" value="ALP_like"/>
    <property type="match status" value="1"/>
</dbReference>
<proteinExistence type="predicted"/>
<dbReference type="KEGG" id="der:6542248"/>
<sequence>MEPCRTLLLIIPIFLQSHLSMTTKKKPVLRNSQSNQVHHEHYIMTSECHIPYIIKSVKSKKRNIKHDNVCSNDNSLIKLRFDDKIQQYVLYVNDSVAQLKLASMEKKSPNLVGYNCSYRAIRGVNRNFTFDAPVVLGDEVPFWNGYTVPRTVDGIRASCRSELAKDLQSNSFALVQPRKAYAPLFSWHRRPSVIMIGLDGISQINFRRNFPIVFNHLKMQGWFKMDGYTDIGENTQSNLLAVLTGYSPHTLMNLKCNASGNGCLKTVPLIWKHFKKKGYITAYGGGMSDVTIFNSVKNGFFEGPIDFNARHILEQKNGESCIDRRLNIKYSFDYCKEFLKRHSNSSRPVLGIFFANGMPHKSYDNDKIQAELLDIVKKFKEMGILTKSIVVLFSYPVSSVQEKKRNFLGESLPILYIWLPSWFRALRPEIVQALRINSKRLTSPYDLHLTLQHLLELGERWPHAVDKLVDCPTCQTLFAPVPENRTCSDAGIGESNCPCDTYKLLNTNQIKHLSLGKLLVRSINQFLYHHNLQELCYNLTLKSIKMVLQRKDRKLSSGSTYRVYFTATPNNPEFSTTTRYNHNRQELEYINVESINRLNHYQNDSSCMRRLRGRKFCICKSRILEEISVTAKGNVKNQKKSKRDFKKEVPNKNKVDISLYDLPEMRESDQNIEIISV</sequence>
<dbReference type="Proteomes" id="UP000008711">
    <property type="component" value="Unassembled WGS sequence"/>
</dbReference>